<evidence type="ECO:0000256" key="2">
    <source>
        <dbReference type="ARBA" id="ARBA00022692"/>
    </source>
</evidence>
<dbReference type="SUPFAM" id="SSF49265">
    <property type="entry name" value="Fibronectin type III"/>
    <property type="match status" value="1"/>
</dbReference>
<dbReference type="InterPro" id="IPR013162">
    <property type="entry name" value="CD80_C2-set"/>
</dbReference>
<feature type="domain" description="Ig-like" evidence="9">
    <location>
        <begin position="42"/>
        <end position="144"/>
    </location>
</feature>
<dbReference type="InterPro" id="IPR013783">
    <property type="entry name" value="Ig-like_fold"/>
</dbReference>
<dbReference type="InterPro" id="IPR013151">
    <property type="entry name" value="Immunoglobulin_dom"/>
</dbReference>
<feature type="domain" description="Ig-like" evidence="9">
    <location>
        <begin position="163"/>
        <end position="248"/>
    </location>
</feature>
<organism evidence="11 12">
    <name type="scientific">Chironomus riparius</name>
    <dbReference type="NCBI Taxonomy" id="315576"/>
    <lineage>
        <taxon>Eukaryota</taxon>
        <taxon>Metazoa</taxon>
        <taxon>Ecdysozoa</taxon>
        <taxon>Arthropoda</taxon>
        <taxon>Hexapoda</taxon>
        <taxon>Insecta</taxon>
        <taxon>Pterygota</taxon>
        <taxon>Neoptera</taxon>
        <taxon>Endopterygota</taxon>
        <taxon>Diptera</taxon>
        <taxon>Nematocera</taxon>
        <taxon>Chironomoidea</taxon>
        <taxon>Chironomidae</taxon>
        <taxon>Chironominae</taxon>
        <taxon>Chironomus</taxon>
    </lineage>
</organism>
<dbReference type="GO" id="GO:0030154">
    <property type="term" value="P:cell differentiation"/>
    <property type="evidence" value="ECO:0007669"/>
    <property type="project" value="UniProtKB-ARBA"/>
</dbReference>
<comment type="subcellular location">
    <subcellularLocation>
        <location evidence="1">Membrane</location>
        <topology evidence="1">Single-pass membrane protein</topology>
    </subcellularLocation>
</comment>
<feature type="domain" description="Ig-like" evidence="9">
    <location>
        <begin position="454"/>
        <end position="546"/>
    </location>
</feature>
<dbReference type="EMBL" id="OU895879">
    <property type="protein sequence ID" value="CAG9809747.1"/>
    <property type="molecule type" value="Genomic_DNA"/>
</dbReference>
<dbReference type="InterPro" id="IPR003599">
    <property type="entry name" value="Ig_sub"/>
</dbReference>
<dbReference type="GO" id="GO:0016020">
    <property type="term" value="C:membrane"/>
    <property type="evidence" value="ECO:0007669"/>
    <property type="project" value="UniProtKB-SubCell"/>
</dbReference>
<dbReference type="Pfam" id="PF07679">
    <property type="entry name" value="I-set"/>
    <property type="match status" value="1"/>
</dbReference>
<evidence type="ECO:0000259" key="10">
    <source>
        <dbReference type="PROSITE" id="PS50853"/>
    </source>
</evidence>
<dbReference type="PANTHER" id="PTHR23278">
    <property type="entry name" value="SIDESTEP PROTEIN"/>
    <property type="match status" value="1"/>
</dbReference>
<evidence type="ECO:0000313" key="12">
    <source>
        <dbReference type="Proteomes" id="UP001153620"/>
    </source>
</evidence>
<keyword evidence="8" id="KW-0732">Signal</keyword>
<feature type="domain" description="Ig-like" evidence="9">
    <location>
        <begin position="354"/>
        <end position="449"/>
    </location>
</feature>
<dbReference type="InterPro" id="IPR013106">
    <property type="entry name" value="Ig_V-set"/>
</dbReference>
<evidence type="ECO:0000256" key="6">
    <source>
        <dbReference type="ARBA" id="ARBA00023157"/>
    </source>
</evidence>
<dbReference type="InterPro" id="IPR003961">
    <property type="entry name" value="FN3_dom"/>
</dbReference>
<gene>
    <name evidence="11" type="ORF">CHIRRI_LOCUS12567</name>
</gene>
<reference evidence="11" key="1">
    <citation type="submission" date="2022-01" db="EMBL/GenBank/DDBJ databases">
        <authorList>
            <person name="King R."/>
        </authorList>
    </citation>
    <scope>NUCLEOTIDE SEQUENCE</scope>
</reference>
<dbReference type="AlphaFoldDB" id="A0A9N9S2Q5"/>
<keyword evidence="6" id="KW-1015">Disulfide bond</keyword>
<dbReference type="OrthoDB" id="8825892at2759"/>
<dbReference type="InterPro" id="IPR036179">
    <property type="entry name" value="Ig-like_dom_sf"/>
</dbReference>
<keyword evidence="5 7" id="KW-0472">Membrane</keyword>
<dbReference type="InterPro" id="IPR007110">
    <property type="entry name" value="Ig-like_dom"/>
</dbReference>
<dbReference type="Proteomes" id="UP001153620">
    <property type="component" value="Chromosome 3"/>
</dbReference>
<dbReference type="Pfam" id="PF00047">
    <property type="entry name" value="ig"/>
    <property type="match status" value="1"/>
</dbReference>
<feature type="domain" description="Ig-like" evidence="9">
    <location>
        <begin position="255"/>
        <end position="349"/>
    </location>
</feature>
<reference evidence="11" key="2">
    <citation type="submission" date="2022-10" db="EMBL/GenBank/DDBJ databases">
        <authorList>
            <consortium name="ENA_rothamsted_submissions"/>
            <consortium name="culmorum"/>
            <person name="King R."/>
        </authorList>
    </citation>
    <scope>NUCLEOTIDE SEQUENCE</scope>
</reference>
<dbReference type="Pfam" id="PF08205">
    <property type="entry name" value="C2-set_2"/>
    <property type="match status" value="1"/>
</dbReference>
<name>A0A9N9S2Q5_9DIPT</name>
<accession>A0A9N9S2Q5</accession>
<feature type="transmembrane region" description="Helical" evidence="7">
    <location>
        <begin position="673"/>
        <end position="695"/>
    </location>
</feature>
<dbReference type="SMART" id="SM00408">
    <property type="entry name" value="IGc2"/>
    <property type="match status" value="4"/>
</dbReference>
<dbReference type="SUPFAM" id="SSF48726">
    <property type="entry name" value="Immunoglobulin"/>
    <property type="match status" value="5"/>
</dbReference>
<evidence type="ECO:0000313" key="11">
    <source>
        <dbReference type="EMBL" id="CAG9809747.1"/>
    </source>
</evidence>
<evidence type="ECO:0000256" key="5">
    <source>
        <dbReference type="ARBA" id="ARBA00023136"/>
    </source>
</evidence>
<evidence type="ECO:0000256" key="7">
    <source>
        <dbReference type="SAM" id="Phobius"/>
    </source>
</evidence>
<evidence type="ECO:0000256" key="4">
    <source>
        <dbReference type="ARBA" id="ARBA00022989"/>
    </source>
</evidence>
<keyword evidence="2 7" id="KW-0812">Transmembrane</keyword>
<sequence length="951" mass="106493">MIRFIGLLLTFFGLVLNHATTTNVIKSSEDENTPLFHVEAVQGTTARLPCNLTSQIDADRVSLVIWYKEGQSTPIYSFDVRHTEMLEKGLHHEGTGSLNGRSHFNTTSLSSFIITNVKGQDNGLYRCRVDFIKSPTRNIKIQLSVIVPPDSITIFDAKGTQLPHYILGPYNEGASINITCVASGGRPLAQVTWWRDNVLLNTTSIQIVDKKVKNTLQLYKLERKDLHNSYVCQASNNDVTHPLTSTVTLDLNLRPLTIRLDQDVKYLSTNHSYDLKCEVTGSRPAPLISWWKGSSQLRTTKEWTSSDGNLTRSILTYIPVLDDQGKYLSCRAEQSLIPESGIEQGFKLDIHHIPVVKLEFGTNQQNHLQNGIREGADVYFECNIKSNPWVYKVSWKHNGKDISHMFGDGIIISNQSLLISNVKRTQMGQYICSAVNAEGEGESNAVYLEVQFAPVCRPGQIHTYNVGRGETAKIQCEVMGIPTDINFVWKFNTSVSELLDMPSSIVTNDKTRSTIHFKPMTEHDYGTLLCYGSNDLGTQTDPCVFNIIPAGKPDPLSNCSILNQTFDMLQITCQEGFDGGLEQSFIAEVYVHGQKHLFSSVNSKTPFFELKGLEPGIGYDMLVVAVNKKGKSRPSMLHGYTLKTPEKQTVVFPFSDIPISPVLAPTFLQIKPFLGTMVGIFGALVLILSAIILVVRLKGSSRRDRARAISNTITMSSTLSPSMQNGVILREASSADSIDKNPDIIPQENDNEWMNNKFATAVMMAEQQSNFTMTSYDCDRTLFSQHDNNCLQHHVYQERSAYHHNEVPTSSIGYIDNRVSANTELTYADLTILQKQPMLYSSATLGRPRTHEIKRVIEPSIYAQIDLARSTPPPPSSIKQQVYPSNMIFSTSRNMMPISHPSQIEHLPLPPPRFQSEPMNETKSILQTLTESEAENERPEIVQRVNNTTRF</sequence>
<feature type="chain" id="PRO_5040280629" evidence="8">
    <location>
        <begin position="20"/>
        <end position="951"/>
    </location>
</feature>
<evidence type="ECO:0000256" key="3">
    <source>
        <dbReference type="ARBA" id="ARBA00022737"/>
    </source>
</evidence>
<dbReference type="InterPro" id="IPR013098">
    <property type="entry name" value="Ig_I-set"/>
</dbReference>
<dbReference type="Pfam" id="PF07686">
    <property type="entry name" value="V-set"/>
    <property type="match status" value="1"/>
</dbReference>
<evidence type="ECO:0000256" key="8">
    <source>
        <dbReference type="SAM" id="SignalP"/>
    </source>
</evidence>
<dbReference type="InterPro" id="IPR036116">
    <property type="entry name" value="FN3_sf"/>
</dbReference>
<dbReference type="PROSITE" id="PS50835">
    <property type="entry name" value="IG_LIKE"/>
    <property type="match status" value="5"/>
</dbReference>
<dbReference type="Gene3D" id="2.60.40.10">
    <property type="entry name" value="Immunoglobulins"/>
    <property type="match status" value="6"/>
</dbReference>
<proteinExistence type="predicted"/>
<feature type="signal peptide" evidence="8">
    <location>
        <begin position="1"/>
        <end position="19"/>
    </location>
</feature>
<dbReference type="CDD" id="cd00063">
    <property type="entry name" value="FN3"/>
    <property type="match status" value="1"/>
</dbReference>
<feature type="domain" description="Fibronectin type-III" evidence="10">
    <location>
        <begin position="552"/>
        <end position="647"/>
    </location>
</feature>
<dbReference type="PANTHER" id="PTHR23278:SF30">
    <property type="entry name" value="SIDESTEP VIII, ISOFORM B"/>
    <property type="match status" value="1"/>
</dbReference>
<keyword evidence="12" id="KW-1185">Reference proteome</keyword>
<evidence type="ECO:0000256" key="1">
    <source>
        <dbReference type="ARBA" id="ARBA00004167"/>
    </source>
</evidence>
<dbReference type="PROSITE" id="PS50853">
    <property type="entry name" value="FN3"/>
    <property type="match status" value="1"/>
</dbReference>
<dbReference type="InterPro" id="IPR003598">
    <property type="entry name" value="Ig_sub2"/>
</dbReference>
<keyword evidence="4 7" id="KW-1133">Transmembrane helix</keyword>
<evidence type="ECO:0000259" key="9">
    <source>
        <dbReference type="PROSITE" id="PS50835"/>
    </source>
</evidence>
<dbReference type="GO" id="GO:0009653">
    <property type="term" value="P:anatomical structure morphogenesis"/>
    <property type="evidence" value="ECO:0007669"/>
    <property type="project" value="UniProtKB-ARBA"/>
</dbReference>
<dbReference type="SMART" id="SM00409">
    <property type="entry name" value="IG"/>
    <property type="match status" value="4"/>
</dbReference>
<dbReference type="Pfam" id="PF13927">
    <property type="entry name" value="Ig_3"/>
    <property type="match status" value="1"/>
</dbReference>
<keyword evidence="3" id="KW-0677">Repeat</keyword>
<protein>
    <submittedName>
        <fullName evidence="11">Uncharacterized protein</fullName>
    </submittedName>
</protein>